<feature type="domain" description="N-acetyltransferase" evidence="1">
    <location>
        <begin position="23"/>
        <end position="186"/>
    </location>
</feature>
<dbReference type="Gene3D" id="3.40.630.30">
    <property type="match status" value="1"/>
</dbReference>
<dbReference type="GO" id="GO:0016747">
    <property type="term" value="F:acyltransferase activity, transferring groups other than amino-acyl groups"/>
    <property type="evidence" value="ECO:0007669"/>
    <property type="project" value="InterPro"/>
</dbReference>
<evidence type="ECO:0000313" key="3">
    <source>
        <dbReference type="Proteomes" id="UP000235672"/>
    </source>
</evidence>
<dbReference type="EMBL" id="KZ613521">
    <property type="protein sequence ID" value="PMD14498.1"/>
    <property type="molecule type" value="Genomic_DNA"/>
</dbReference>
<dbReference type="Proteomes" id="UP000235672">
    <property type="component" value="Unassembled WGS sequence"/>
</dbReference>
<accession>A0A2J6PKC1</accession>
<dbReference type="Pfam" id="PF13302">
    <property type="entry name" value="Acetyltransf_3"/>
    <property type="match status" value="1"/>
</dbReference>
<name>A0A2J6PKC1_9HELO</name>
<dbReference type="InterPro" id="IPR016181">
    <property type="entry name" value="Acyl_CoA_acyltransferase"/>
</dbReference>
<keyword evidence="3" id="KW-1185">Reference proteome</keyword>
<dbReference type="OrthoDB" id="4224637at2759"/>
<sequence>MPPSDTRFFTEDWIITLPSRPDVKFIRLTPPVFGERIKILANPLNHPFDSSADKEEWTPIKIEESRQRFIDQYNLSKTKYRALDILVQIGGKTVGQGGVHEIPMVKAGLANIGLSLAESARGKGLGKATMQILLRLSNELEVDIVHAGTMLANKPMRALAAALGFTEREEVLSIPGRGVVAELLFENVDYKKFKDLDMDVEFTGPAPD</sequence>
<dbReference type="SUPFAM" id="SSF55729">
    <property type="entry name" value="Acyl-CoA N-acyltransferases (Nat)"/>
    <property type="match status" value="1"/>
</dbReference>
<dbReference type="InterPro" id="IPR000182">
    <property type="entry name" value="GNAT_dom"/>
</dbReference>
<evidence type="ECO:0000313" key="2">
    <source>
        <dbReference type="EMBL" id="PMD14498.1"/>
    </source>
</evidence>
<organism evidence="2 3">
    <name type="scientific">Hyaloscypha hepaticicola</name>
    <dbReference type="NCBI Taxonomy" id="2082293"/>
    <lineage>
        <taxon>Eukaryota</taxon>
        <taxon>Fungi</taxon>
        <taxon>Dikarya</taxon>
        <taxon>Ascomycota</taxon>
        <taxon>Pezizomycotina</taxon>
        <taxon>Leotiomycetes</taxon>
        <taxon>Helotiales</taxon>
        <taxon>Hyaloscyphaceae</taxon>
        <taxon>Hyaloscypha</taxon>
    </lineage>
</organism>
<dbReference type="AlphaFoldDB" id="A0A2J6PKC1"/>
<dbReference type="PROSITE" id="PS51186">
    <property type="entry name" value="GNAT"/>
    <property type="match status" value="1"/>
</dbReference>
<protein>
    <recommendedName>
        <fullName evidence="1">N-acetyltransferase domain-containing protein</fullName>
    </recommendedName>
</protein>
<reference evidence="2 3" key="1">
    <citation type="submission" date="2016-05" db="EMBL/GenBank/DDBJ databases">
        <title>A degradative enzymes factory behind the ericoid mycorrhizal symbiosis.</title>
        <authorList>
            <consortium name="DOE Joint Genome Institute"/>
            <person name="Martino E."/>
            <person name="Morin E."/>
            <person name="Grelet G."/>
            <person name="Kuo A."/>
            <person name="Kohler A."/>
            <person name="Daghino S."/>
            <person name="Barry K."/>
            <person name="Choi C."/>
            <person name="Cichocki N."/>
            <person name="Clum A."/>
            <person name="Copeland A."/>
            <person name="Hainaut M."/>
            <person name="Haridas S."/>
            <person name="Labutti K."/>
            <person name="Lindquist E."/>
            <person name="Lipzen A."/>
            <person name="Khouja H.-R."/>
            <person name="Murat C."/>
            <person name="Ohm R."/>
            <person name="Olson A."/>
            <person name="Spatafora J."/>
            <person name="Veneault-Fourrey C."/>
            <person name="Henrissat B."/>
            <person name="Grigoriev I."/>
            <person name="Martin F."/>
            <person name="Perotto S."/>
        </authorList>
    </citation>
    <scope>NUCLEOTIDE SEQUENCE [LARGE SCALE GENOMIC DNA]</scope>
    <source>
        <strain evidence="2 3">UAMH 7357</strain>
    </source>
</reference>
<evidence type="ECO:0000259" key="1">
    <source>
        <dbReference type="PROSITE" id="PS51186"/>
    </source>
</evidence>
<gene>
    <name evidence="2" type="ORF">NA56DRAFT_664585</name>
</gene>
<proteinExistence type="predicted"/>